<evidence type="ECO:0000313" key="8">
    <source>
        <dbReference type="EMBL" id="CAD8821925.1"/>
    </source>
</evidence>
<feature type="domain" description="PKD" evidence="7">
    <location>
        <begin position="177"/>
        <end position="242"/>
    </location>
</feature>
<dbReference type="PANTHER" id="PTHR46730:SF4">
    <property type="entry name" value="POLYCYSTIC KIDNEY DISEASE PROTEIN 1-LIKE 1"/>
    <property type="match status" value="1"/>
</dbReference>
<dbReference type="GO" id="GO:0005261">
    <property type="term" value="F:monoatomic cation channel activity"/>
    <property type="evidence" value="ECO:0007669"/>
    <property type="project" value="TreeGrafter"/>
</dbReference>
<feature type="chain" id="PRO_5030749591" description="PKD domain-containing protein" evidence="6">
    <location>
        <begin position="22"/>
        <end position="633"/>
    </location>
</feature>
<feature type="domain" description="PKD" evidence="7">
    <location>
        <begin position="550"/>
        <end position="616"/>
    </location>
</feature>
<dbReference type="GO" id="GO:0006816">
    <property type="term" value="P:calcium ion transport"/>
    <property type="evidence" value="ECO:0007669"/>
    <property type="project" value="TreeGrafter"/>
</dbReference>
<keyword evidence="3" id="KW-0677">Repeat</keyword>
<dbReference type="Pfam" id="PF18911">
    <property type="entry name" value="PKD_4"/>
    <property type="match status" value="1"/>
</dbReference>
<dbReference type="InterPro" id="IPR022409">
    <property type="entry name" value="PKD/Chitinase_dom"/>
</dbReference>
<evidence type="ECO:0000256" key="5">
    <source>
        <dbReference type="ARBA" id="ARBA00023136"/>
    </source>
</evidence>
<proteinExistence type="predicted"/>
<organism evidence="8">
    <name type="scientific">Timspurckia oligopyrenoides</name>
    <dbReference type="NCBI Taxonomy" id="708627"/>
    <lineage>
        <taxon>Eukaryota</taxon>
        <taxon>Rhodophyta</taxon>
        <taxon>Bangiophyceae</taxon>
        <taxon>Porphyridiales</taxon>
        <taxon>Porphyridiaceae</taxon>
        <taxon>Timspurckia</taxon>
    </lineage>
</organism>
<gene>
    <name evidence="8" type="ORF">TOLI1172_LOCUS6321</name>
</gene>
<dbReference type="InterPro" id="IPR000601">
    <property type="entry name" value="PKD_dom"/>
</dbReference>
<evidence type="ECO:0000256" key="1">
    <source>
        <dbReference type="ARBA" id="ARBA00004141"/>
    </source>
</evidence>
<keyword evidence="4" id="KW-1133">Transmembrane helix</keyword>
<protein>
    <recommendedName>
        <fullName evidence="7">PKD domain-containing protein</fullName>
    </recommendedName>
</protein>
<dbReference type="CDD" id="cd00146">
    <property type="entry name" value="PKD"/>
    <property type="match status" value="2"/>
</dbReference>
<feature type="domain" description="PKD" evidence="7">
    <location>
        <begin position="470"/>
        <end position="522"/>
    </location>
</feature>
<accession>A0A7S0ZHH0</accession>
<keyword evidence="6" id="KW-0732">Signal</keyword>
<dbReference type="InterPro" id="IPR013783">
    <property type="entry name" value="Ig-like_fold"/>
</dbReference>
<dbReference type="SUPFAM" id="SSF49299">
    <property type="entry name" value="PKD domain"/>
    <property type="match status" value="5"/>
</dbReference>
<dbReference type="PANTHER" id="PTHR46730">
    <property type="entry name" value="POLYCYSTIN-1"/>
    <property type="match status" value="1"/>
</dbReference>
<feature type="domain" description="PKD" evidence="7">
    <location>
        <begin position="290"/>
        <end position="339"/>
    </location>
</feature>
<evidence type="ECO:0000256" key="6">
    <source>
        <dbReference type="SAM" id="SignalP"/>
    </source>
</evidence>
<dbReference type="PROSITE" id="PS51257">
    <property type="entry name" value="PROKAR_LIPOPROTEIN"/>
    <property type="match status" value="1"/>
</dbReference>
<dbReference type="PROSITE" id="PS50093">
    <property type="entry name" value="PKD"/>
    <property type="match status" value="4"/>
</dbReference>
<keyword evidence="5" id="KW-0472">Membrane</keyword>
<evidence type="ECO:0000256" key="2">
    <source>
        <dbReference type="ARBA" id="ARBA00022692"/>
    </source>
</evidence>
<evidence type="ECO:0000256" key="3">
    <source>
        <dbReference type="ARBA" id="ARBA00022737"/>
    </source>
</evidence>
<sequence length="633" mass="71685">MVRGGVLLVLLVLIGVSCVDGAVVQKSELSSEGSDAFLDRLFFGKCYEHACRKRACDALEVVLFKMEKYIFQVNERVEASVIISSPCFDHWTLDWGDKSAKDSGTNMAFGITHRYQETGVYKVKLCAFDKRGNKICRKRKVKVIEPCEPRGECGALNIKSLRVLGESSYVNEEVQVFFKVQSDSLTEWKLNWGDDSETVDVSGTKLKDTLGHIYENAGEYFVTLTAFDSCGDSVVKKLKIFVNEGCVVKPECDTQWIQYFNLRSNTILEGKRAVFSYRVVSGKLSSVTIDFGDGTAVFTTTDVAKTVKHKYRQAGKYTVRLTVKNQCGDEVRDDVEVEVVSEDCAIPVVEKWKFGKTKLYAHLGLDVEFEFRARGYLKYEIDWNDGTEMDSGLELKGQLSHVFSESGQYKVLVKVWNCCGNVRVFEFEVDVQSGCHVNRIRHLDVLQRRVYFGQKITLEFLMESLNLDFWRIDWGDNSEIDSGSNTQAVVDHLYESDGKYEITVYSVNTCGDVVKRTKTVRVIGCKQHEIRKLDVKSRGSKYSVEFNLKSSDSKGWTINWGDGSEESHGVTRKESSVTHEYLECGEYWIVFSAENECGEVIEKKFKAKVQKTSKESIHSDASIRMVDGLVNVI</sequence>
<dbReference type="EMBL" id="HBFP01008809">
    <property type="protein sequence ID" value="CAD8821925.1"/>
    <property type="molecule type" value="Transcribed_RNA"/>
</dbReference>
<dbReference type="InterPro" id="IPR035986">
    <property type="entry name" value="PKD_dom_sf"/>
</dbReference>
<dbReference type="SMART" id="SM00089">
    <property type="entry name" value="PKD"/>
    <property type="match status" value="3"/>
</dbReference>
<keyword evidence="2" id="KW-0812">Transmembrane</keyword>
<dbReference type="Gene3D" id="2.60.40.10">
    <property type="entry name" value="Immunoglobulins"/>
    <property type="match status" value="6"/>
</dbReference>
<dbReference type="GO" id="GO:0005886">
    <property type="term" value="C:plasma membrane"/>
    <property type="evidence" value="ECO:0007669"/>
    <property type="project" value="TreeGrafter"/>
</dbReference>
<evidence type="ECO:0000256" key="4">
    <source>
        <dbReference type="ARBA" id="ARBA00022989"/>
    </source>
</evidence>
<feature type="signal peptide" evidence="6">
    <location>
        <begin position="1"/>
        <end position="21"/>
    </location>
</feature>
<dbReference type="AlphaFoldDB" id="A0A7S0ZHH0"/>
<name>A0A7S0ZHH0_9RHOD</name>
<evidence type="ECO:0000259" key="7">
    <source>
        <dbReference type="PROSITE" id="PS50093"/>
    </source>
</evidence>
<reference evidence="8" key="1">
    <citation type="submission" date="2021-01" db="EMBL/GenBank/DDBJ databases">
        <authorList>
            <person name="Corre E."/>
            <person name="Pelletier E."/>
            <person name="Niang G."/>
            <person name="Scheremetjew M."/>
            <person name="Finn R."/>
            <person name="Kale V."/>
            <person name="Holt S."/>
            <person name="Cochrane G."/>
            <person name="Meng A."/>
            <person name="Brown T."/>
            <person name="Cohen L."/>
        </authorList>
    </citation>
    <scope>NUCLEOTIDE SEQUENCE</scope>
    <source>
        <strain evidence="8">CCMP3278</strain>
    </source>
</reference>
<comment type="subcellular location">
    <subcellularLocation>
        <location evidence="1">Membrane</location>
        <topology evidence="1">Multi-pass membrane protein</topology>
    </subcellularLocation>
</comment>